<dbReference type="GO" id="GO:0016787">
    <property type="term" value="F:hydrolase activity"/>
    <property type="evidence" value="ECO:0007669"/>
    <property type="project" value="UniProtKB-KW"/>
</dbReference>
<evidence type="ECO:0000259" key="5">
    <source>
        <dbReference type="PROSITE" id="PS51194"/>
    </source>
</evidence>
<keyword evidence="1" id="KW-0547">Nucleotide-binding</keyword>
<keyword evidence="7" id="KW-1185">Reference proteome</keyword>
<dbReference type="Proteomes" id="UP000037904">
    <property type="component" value="Unassembled WGS sequence"/>
</dbReference>
<organism evidence="6 7">
    <name type="scientific">Fusarium langsethiae</name>
    <dbReference type="NCBI Taxonomy" id="179993"/>
    <lineage>
        <taxon>Eukaryota</taxon>
        <taxon>Fungi</taxon>
        <taxon>Dikarya</taxon>
        <taxon>Ascomycota</taxon>
        <taxon>Pezizomycotina</taxon>
        <taxon>Sordariomycetes</taxon>
        <taxon>Hypocreomycetidae</taxon>
        <taxon>Hypocreales</taxon>
        <taxon>Nectriaceae</taxon>
        <taxon>Fusarium</taxon>
    </lineage>
</organism>
<dbReference type="Pfam" id="PF00176">
    <property type="entry name" value="SNF2-rel_dom"/>
    <property type="match status" value="1"/>
</dbReference>
<dbReference type="InterPro" id="IPR000330">
    <property type="entry name" value="SNF2_N"/>
</dbReference>
<evidence type="ECO:0000256" key="2">
    <source>
        <dbReference type="ARBA" id="ARBA00022801"/>
    </source>
</evidence>
<sequence>MPIARPIYDCLQSTLEPYQSTGVDKLLKIANSEFRGAIFGDAMGLGESLPALFLRKEAGSRSFILFEQRPSLLKLDSFENVHPYFLTNKALFRVAAPCDTKTYGRILNVVGLESLESGKVAEVSISLRASSAVSFIHGSGKSDPVVVLDESHDAKKPKSQLNRAISRLNYNRILILTGTPIYNKFVDLVGQTMLLPGGGFFNHLFCDQKSFEPEDYKQQLYCRLYQSLIVTRPKEVIKVPRKMEELYINTARDRLWTLRIASKVRKAKFILRQKLQTQDPVQKTSCPLLAKATLKGSNVQDYDRRLHRYSLTVELGLKVGFKGAPPFTPPPPPGVATIDAISPDQFAEFQAWMSEAEAETEAFTNSFPQQDNEEDIMSPVDADSDGEDDELQANQDTHKDPWDDDYDDAASDQDILTERVEAIISFVDDILAETSQEKILIVSSSVMFLDVLNEAIRRRRRTDAEFATTPSRYDGTVPTEDRRHIAQLFGTADDVPQLLLLSAHAGGTGLNLAGASRVILCEPWWALGQEDQVVGRAYRKGQIHPVRVYKVFDQSLAIDAVKIASIKRKQAVVGAGTGRSSHWWCKGVP</sequence>
<evidence type="ECO:0000313" key="7">
    <source>
        <dbReference type="Proteomes" id="UP000037904"/>
    </source>
</evidence>
<feature type="domain" description="Helicase C-terminal" evidence="5">
    <location>
        <begin position="426"/>
        <end position="589"/>
    </location>
</feature>
<gene>
    <name evidence="6" type="ORF">FLAG1_06152</name>
</gene>
<dbReference type="CDD" id="cd18793">
    <property type="entry name" value="SF2_C_SNF"/>
    <property type="match status" value="1"/>
</dbReference>
<dbReference type="InterPro" id="IPR027417">
    <property type="entry name" value="P-loop_NTPase"/>
</dbReference>
<dbReference type="AlphaFoldDB" id="A0A0M9EVV9"/>
<dbReference type="PANTHER" id="PTHR45629">
    <property type="entry name" value="SNF2/RAD54 FAMILY MEMBER"/>
    <property type="match status" value="1"/>
</dbReference>
<evidence type="ECO:0000313" key="6">
    <source>
        <dbReference type="EMBL" id="KPA40959.1"/>
    </source>
</evidence>
<evidence type="ECO:0000256" key="4">
    <source>
        <dbReference type="SAM" id="MobiDB-lite"/>
    </source>
</evidence>
<protein>
    <recommendedName>
        <fullName evidence="5">Helicase C-terminal domain-containing protein</fullName>
    </recommendedName>
</protein>
<proteinExistence type="predicted"/>
<dbReference type="EMBL" id="JXCE01000113">
    <property type="protein sequence ID" value="KPA40959.1"/>
    <property type="molecule type" value="Genomic_DNA"/>
</dbReference>
<keyword evidence="3" id="KW-0067">ATP-binding</keyword>
<keyword evidence="2" id="KW-0378">Hydrolase</keyword>
<accession>A0A0M9EVV9</accession>
<dbReference type="PANTHER" id="PTHR45629:SF7">
    <property type="entry name" value="DNA EXCISION REPAIR PROTEIN ERCC-6-RELATED"/>
    <property type="match status" value="1"/>
</dbReference>
<name>A0A0M9EVV9_FUSLA</name>
<reference evidence="6 7" key="1">
    <citation type="submission" date="2015-04" db="EMBL/GenBank/DDBJ databases">
        <title>The draft genome sequence of Fusarium langsethiae, a T-2/HT-2 mycotoxin producer.</title>
        <authorList>
            <person name="Lysoe E."/>
            <person name="Divon H.H."/>
            <person name="Terzi V."/>
            <person name="Orru L."/>
            <person name="Lamontanara A."/>
            <person name="Kolseth A.-K."/>
            <person name="Frandsen R.J."/>
            <person name="Nielsen K."/>
            <person name="Thrane U."/>
        </authorList>
    </citation>
    <scope>NUCLEOTIDE SEQUENCE [LARGE SCALE GENOMIC DNA]</scope>
    <source>
        <strain evidence="6 7">Fl201059</strain>
    </source>
</reference>
<dbReference type="InterPro" id="IPR049730">
    <property type="entry name" value="SNF2/RAD54-like_C"/>
</dbReference>
<feature type="compositionally biased region" description="Acidic residues" evidence="4">
    <location>
        <begin position="371"/>
        <end position="391"/>
    </location>
</feature>
<dbReference type="PROSITE" id="PS51194">
    <property type="entry name" value="HELICASE_CTER"/>
    <property type="match status" value="1"/>
</dbReference>
<dbReference type="SUPFAM" id="SSF52540">
    <property type="entry name" value="P-loop containing nucleoside triphosphate hydrolases"/>
    <property type="match status" value="2"/>
</dbReference>
<dbReference type="InterPro" id="IPR050496">
    <property type="entry name" value="SNF2_RAD54_helicase_repair"/>
</dbReference>
<dbReference type="InterPro" id="IPR001650">
    <property type="entry name" value="Helicase_C-like"/>
</dbReference>
<evidence type="ECO:0000256" key="1">
    <source>
        <dbReference type="ARBA" id="ARBA00022741"/>
    </source>
</evidence>
<comment type="caution">
    <text evidence="6">The sequence shown here is derived from an EMBL/GenBank/DDBJ whole genome shotgun (WGS) entry which is preliminary data.</text>
</comment>
<feature type="region of interest" description="Disordered" evidence="4">
    <location>
        <begin position="360"/>
        <end position="409"/>
    </location>
</feature>
<evidence type="ECO:0000256" key="3">
    <source>
        <dbReference type="ARBA" id="ARBA00022840"/>
    </source>
</evidence>
<dbReference type="SMART" id="SM00490">
    <property type="entry name" value="HELICc"/>
    <property type="match status" value="1"/>
</dbReference>
<dbReference type="GO" id="GO:0005524">
    <property type="term" value="F:ATP binding"/>
    <property type="evidence" value="ECO:0007669"/>
    <property type="project" value="InterPro"/>
</dbReference>
<dbReference type="Gene3D" id="3.40.50.300">
    <property type="entry name" value="P-loop containing nucleotide triphosphate hydrolases"/>
    <property type="match status" value="2"/>
</dbReference>
<dbReference type="Pfam" id="PF00271">
    <property type="entry name" value="Helicase_C"/>
    <property type="match status" value="1"/>
</dbReference>